<dbReference type="PANTHER" id="PTHR11601:SF34">
    <property type="entry name" value="CYSTEINE DESULFURASE"/>
    <property type="match status" value="1"/>
</dbReference>
<organism evidence="12 13">
    <name type="scientific">Hydrocarboniclastica marina</name>
    <dbReference type="NCBI Taxonomy" id="2259620"/>
    <lineage>
        <taxon>Bacteria</taxon>
        <taxon>Pseudomonadati</taxon>
        <taxon>Pseudomonadota</taxon>
        <taxon>Gammaproteobacteria</taxon>
        <taxon>Alteromonadales</taxon>
        <taxon>Alteromonadaceae</taxon>
        <taxon>Hydrocarboniclastica</taxon>
    </lineage>
</organism>
<dbReference type="AlphaFoldDB" id="A0A4P7XMR9"/>
<evidence type="ECO:0000256" key="7">
    <source>
        <dbReference type="ARBA" id="ARBA00023004"/>
    </source>
</evidence>
<dbReference type="InterPro" id="IPR016454">
    <property type="entry name" value="Cysteine_dSase"/>
</dbReference>
<dbReference type="PIRSF" id="PIRSF005572">
    <property type="entry name" value="NifS"/>
    <property type="match status" value="1"/>
</dbReference>
<dbReference type="Gene3D" id="1.10.260.50">
    <property type="match status" value="1"/>
</dbReference>
<dbReference type="EMBL" id="CP031093">
    <property type="protein sequence ID" value="QCF27477.1"/>
    <property type="molecule type" value="Genomic_DNA"/>
</dbReference>
<evidence type="ECO:0000256" key="3">
    <source>
        <dbReference type="ARBA" id="ARBA00012239"/>
    </source>
</evidence>
<accession>A0A4P7XMR9</accession>
<evidence type="ECO:0000256" key="9">
    <source>
        <dbReference type="ARBA" id="ARBA00050776"/>
    </source>
</evidence>
<reference evidence="12 13" key="1">
    <citation type="submission" date="2018-07" db="EMBL/GenBank/DDBJ databases">
        <title>Marsedoiliclastica nanhaica gen. nov. sp. nov., a novel marine hydrocarbonoclastic bacterium isolated from an in-situ enriched hydrocarbon-degrading consortium in deep-sea sediment.</title>
        <authorList>
            <person name="Dong C."/>
            <person name="Ma T."/>
            <person name="Liu R."/>
            <person name="Shao Z."/>
        </authorList>
    </citation>
    <scope>NUCLEOTIDE SEQUENCE [LARGE SCALE GENOMIC DNA]</scope>
    <source>
        <strain evidence="13">soil36-7</strain>
    </source>
</reference>
<sequence length="385" mass="41335">MRVENSIYMDYQATTPVDERVLEEMLPHFTRFFGNPHSSDHALGWSADRAVEIARGKIAFLIGANSEEIVFTSGATESNNHVLSAVAKANRSRRRKLVVAATEHKCVLATAETVADEFGLTLEVVPVHADGRIDQDAYRHLLDEDVLLVAIMAVNNEIGSIQDISMLAALAHEYGALFHCDAAQAPVAIDLDVASLGVDFLSLSAHKIYGPKGVGALYVRSELQSSFPPLIHGGGQQGGLRSGTLPTPLCVGFGRAAEIMMEEAVGERARLRGLKVRFFEGLSAAGVRYEVNGSTDARAHPGNLSIQFAGVDAHWLLTSLQPHLCASTGSACNSGTIDQSYVLQAIGLDRERAASSIRFSLGRFSDEQQVDDAVKLLAAKIASLI</sequence>
<dbReference type="EC" id="2.8.1.7" evidence="3"/>
<keyword evidence="5" id="KW-0479">Metal-binding</keyword>
<comment type="similarity">
    <text evidence="2">Belongs to the class-V pyridoxal-phosphate-dependent aminotransferase family. NifS/IscS subfamily.</text>
</comment>
<dbReference type="RefSeq" id="WP_136550187.1">
    <property type="nucleotide sequence ID" value="NZ_CP031093.1"/>
</dbReference>
<keyword evidence="13" id="KW-1185">Reference proteome</keyword>
<evidence type="ECO:0000256" key="5">
    <source>
        <dbReference type="ARBA" id="ARBA00022723"/>
    </source>
</evidence>
<keyword evidence="7" id="KW-0408">Iron</keyword>
<dbReference type="InterPro" id="IPR015422">
    <property type="entry name" value="PyrdxlP-dep_Trfase_small"/>
</dbReference>
<dbReference type="SUPFAM" id="SSF53383">
    <property type="entry name" value="PLP-dependent transferases"/>
    <property type="match status" value="1"/>
</dbReference>
<dbReference type="InterPro" id="IPR015424">
    <property type="entry name" value="PyrdxlP-dep_Trfase"/>
</dbReference>
<keyword evidence="6" id="KW-0663">Pyridoxal phosphate</keyword>
<dbReference type="InterPro" id="IPR015421">
    <property type="entry name" value="PyrdxlP-dep_Trfase_major"/>
</dbReference>
<keyword evidence="8" id="KW-0411">Iron-sulfur</keyword>
<evidence type="ECO:0000256" key="1">
    <source>
        <dbReference type="ARBA" id="ARBA00001933"/>
    </source>
</evidence>
<dbReference type="PANTHER" id="PTHR11601">
    <property type="entry name" value="CYSTEINE DESULFURYLASE FAMILY MEMBER"/>
    <property type="match status" value="1"/>
</dbReference>
<evidence type="ECO:0000313" key="13">
    <source>
        <dbReference type="Proteomes" id="UP000298049"/>
    </source>
</evidence>
<dbReference type="PROSITE" id="PS00595">
    <property type="entry name" value="AA_TRANSFER_CLASS_5"/>
    <property type="match status" value="1"/>
</dbReference>
<proteinExistence type="inferred from homology"/>
<comment type="cofactor">
    <cofactor evidence="1 10">
        <name>pyridoxal 5'-phosphate</name>
        <dbReference type="ChEBI" id="CHEBI:597326"/>
    </cofactor>
</comment>
<feature type="domain" description="Aminotransferase class V" evidence="11">
    <location>
        <begin position="7"/>
        <end position="371"/>
    </location>
</feature>
<evidence type="ECO:0000256" key="10">
    <source>
        <dbReference type="RuleBase" id="RU004504"/>
    </source>
</evidence>
<keyword evidence="4" id="KW-0808">Transferase</keyword>
<dbReference type="Gene3D" id="3.40.640.10">
    <property type="entry name" value="Type I PLP-dependent aspartate aminotransferase-like (Major domain)"/>
    <property type="match status" value="1"/>
</dbReference>
<comment type="catalytic activity">
    <reaction evidence="9">
        <text>(sulfur carrier)-H + L-cysteine = (sulfur carrier)-SH + L-alanine</text>
        <dbReference type="Rhea" id="RHEA:43892"/>
        <dbReference type="Rhea" id="RHEA-COMP:14737"/>
        <dbReference type="Rhea" id="RHEA-COMP:14739"/>
        <dbReference type="ChEBI" id="CHEBI:29917"/>
        <dbReference type="ChEBI" id="CHEBI:35235"/>
        <dbReference type="ChEBI" id="CHEBI:57972"/>
        <dbReference type="ChEBI" id="CHEBI:64428"/>
        <dbReference type="EC" id="2.8.1.7"/>
    </reaction>
</comment>
<dbReference type="InterPro" id="IPR020578">
    <property type="entry name" value="Aminotrans_V_PyrdxlP_BS"/>
</dbReference>
<evidence type="ECO:0000256" key="2">
    <source>
        <dbReference type="ARBA" id="ARBA00006490"/>
    </source>
</evidence>
<evidence type="ECO:0000313" key="12">
    <source>
        <dbReference type="EMBL" id="QCF27477.1"/>
    </source>
</evidence>
<name>A0A4P7XMR9_9ALTE</name>
<dbReference type="Pfam" id="PF00266">
    <property type="entry name" value="Aminotran_5"/>
    <property type="match status" value="1"/>
</dbReference>
<evidence type="ECO:0000259" key="11">
    <source>
        <dbReference type="Pfam" id="PF00266"/>
    </source>
</evidence>
<gene>
    <name evidence="12" type="ORF">soil367_16955</name>
</gene>
<dbReference type="KEGG" id="hmi:soil367_16955"/>
<dbReference type="GO" id="GO:0031071">
    <property type="term" value="F:cysteine desulfurase activity"/>
    <property type="evidence" value="ECO:0007669"/>
    <property type="project" value="UniProtKB-EC"/>
</dbReference>
<dbReference type="Gene3D" id="3.90.1150.10">
    <property type="entry name" value="Aspartate Aminotransferase, domain 1"/>
    <property type="match status" value="1"/>
</dbReference>
<protein>
    <recommendedName>
        <fullName evidence="3">cysteine desulfurase</fullName>
        <ecNumber evidence="3">2.8.1.7</ecNumber>
    </recommendedName>
</protein>
<dbReference type="InterPro" id="IPR000192">
    <property type="entry name" value="Aminotrans_V_dom"/>
</dbReference>
<evidence type="ECO:0000256" key="4">
    <source>
        <dbReference type="ARBA" id="ARBA00022679"/>
    </source>
</evidence>
<dbReference type="GO" id="GO:0051536">
    <property type="term" value="F:iron-sulfur cluster binding"/>
    <property type="evidence" value="ECO:0007669"/>
    <property type="project" value="UniProtKB-KW"/>
</dbReference>
<dbReference type="GO" id="GO:0046872">
    <property type="term" value="F:metal ion binding"/>
    <property type="evidence" value="ECO:0007669"/>
    <property type="project" value="UniProtKB-KW"/>
</dbReference>
<evidence type="ECO:0000256" key="6">
    <source>
        <dbReference type="ARBA" id="ARBA00022898"/>
    </source>
</evidence>
<evidence type="ECO:0000256" key="8">
    <source>
        <dbReference type="ARBA" id="ARBA00023014"/>
    </source>
</evidence>
<dbReference type="OrthoDB" id="9808002at2"/>
<dbReference type="Proteomes" id="UP000298049">
    <property type="component" value="Chromosome"/>
</dbReference>